<dbReference type="AlphaFoldDB" id="A0ABD6EYA3"/>
<dbReference type="CDD" id="cd05992">
    <property type="entry name" value="PB1"/>
    <property type="match status" value="1"/>
</dbReference>
<feature type="region of interest" description="Disordered" evidence="1">
    <location>
        <begin position="87"/>
        <end position="122"/>
    </location>
</feature>
<feature type="compositionally biased region" description="Basic and acidic residues" evidence="1">
    <location>
        <begin position="87"/>
        <end position="96"/>
    </location>
</feature>
<dbReference type="Proteomes" id="UP001608902">
    <property type="component" value="Unassembled WGS sequence"/>
</dbReference>
<dbReference type="InterPro" id="IPR035127">
    <property type="entry name" value="SL4P"/>
</dbReference>
<dbReference type="Gene3D" id="3.10.20.90">
    <property type="entry name" value="Phosphatidylinositol 3-kinase Catalytic Subunit, Chain A, domain 1"/>
    <property type="match status" value="1"/>
</dbReference>
<feature type="compositionally biased region" description="Basic residues" evidence="1">
    <location>
        <begin position="106"/>
        <end position="122"/>
    </location>
</feature>
<reference evidence="3 4" key="1">
    <citation type="submission" date="2024-08" db="EMBL/GenBank/DDBJ databases">
        <title>Gnathostoma spinigerum genome.</title>
        <authorList>
            <person name="Gonzalez-Bertolin B."/>
            <person name="Monzon S."/>
            <person name="Zaballos A."/>
            <person name="Jimenez P."/>
            <person name="Dekumyoy P."/>
            <person name="Varona S."/>
            <person name="Cuesta I."/>
            <person name="Sumanam S."/>
            <person name="Adisakwattana P."/>
            <person name="Gasser R.B."/>
            <person name="Hernandez-Gonzalez A."/>
            <person name="Young N.D."/>
            <person name="Perteguer M.J."/>
        </authorList>
    </citation>
    <scope>NUCLEOTIDE SEQUENCE [LARGE SCALE GENOMIC DNA]</scope>
    <source>
        <strain evidence="3">AL3</strain>
        <tissue evidence="3">Liver</tissue>
    </source>
</reference>
<evidence type="ECO:0000313" key="4">
    <source>
        <dbReference type="Proteomes" id="UP001608902"/>
    </source>
</evidence>
<dbReference type="SUPFAM" id="SSF54277">
    <property type="entry name" value="CAD &amp; PB1 domains"/>
    <property type="match status" value="1"/>
</dbReference>
<gene>
    <name evidence="3" type="ORF">AB6A40_008386</name>
</gene>
<dbReference type="PROSITE" id="PS51745">
    <property type="entry name" value="PB1"/>
    <property type="match status" value="1"/>
</dbReference>
<organism evidence="3 4">
    <name type="scientific">Gnathostoma spinigerum</name>
    <dbReference type="NCBI Taxonomy" id="75299"/>
    <lineage>
        <taxon>Eukaryota</taxon>
        <taxon>Metazoa</taxon>
        <taxon>Ecdysozoa</taxon>
        <taxon>Nematoda</taxon>
        <taxon>Chromadorea</taxon>
        <taxon>Rhabditida</taxon>
        <taxon>Spirurina</taxon>
        <taxon>Gnathostomatomorpha</taxon>
        <taxon>Gnathostomatoidea</taxon>
        <taxon>Gnathostomatidae</taxon>
        <taxon>Gnathostoma</taxon>
    </lineage>
</organism>
<evidence type="ECO:0000256" key="1">
    <source>
        <dbReference type="SAM" id="MobiDB-lite"/>
    </source>
</evidence>
<evidence type="ECO:0000259" key="2">
    <source>
        <dbReference type="PROSITE" id="PS51745"/>
    </source>
</evidence>
<comment type="caution">
    <text evidence="3">The sequence shown here is derived from an EMBL/GenBank/DDBJ whole genome shotgun (WGS) entry which is preliminary data.</text>
</comment>
<dbReference type="EMBL" id="JBGFUD010007665">
    <property type="protein sequence ID" value="MFH4981677.1"/>
    <property type="molecule type" value="Genomic_DNA"/>
</dbReference>
<dbReference type="InterPro" id="IPR053793">
    <property type="entry name" value="PB1-like"/>
</dbReference>
<evidence type="ECO:0000313" key="3">
    <source>
        <dbReference type="EMBL" id="MFH4981677.1"/>
    </source>
</evidence>
<feature type="domain" description="PB1" evidence="2">
    <location>
        <begin position="4"/>
        <end position="82"/>
    </location>
</feature>
<protein>
    <recommendedName>
        <fullName evidence="2">PB1 domain-containing protein</fullName>
    </recommendedName>
</protein>
<accession>A0ABD6EYA3</accession>
<dbReference type="Pfam" id="PF17618">
    <property type="entry name" value="SL4P"/>
    <property type="match status" value="1"/>
</dbReference>
<proteinExistence type="predicted"/>
<name>A0ABD6EYA3_9BILA</name>
<keyword evidence="4" id="KW-1185">Reference proteome</keyword>
<sequence>MEHAVHFKWSNGKEIKRFSLDLRDVDEPYDYLIAKLADEKLTSGEENLYWIDSDQDRILLFDSDSLKEAILMCPNLVLLQSGIRNEKEQPRTERVQRSRASSKISCRGRSRSSSRGRSRRYSPQRYQVYSEYPHLPLAPLSHHLQPSYFCSACNSCCPSRRGSSQDLTKCGRYCPQCTPHMCPYIKGLPCSSATFPEGYQHLGFKMQ</sequence>